<reference evidence="1 2" key="1">
    <citation type="journal article" date="2011" name="Nat. Biotechnol.">
        <title>Comparative genomic analysis of the thermophilic biomass-degrading fungi Myceliophthora thermophila and Thielavia terrestris.</title>
        <authorList>
            <person name="Berka R.M."/>
            <person name="Grigoriev I.V."/>
            <person name="Otillar R."/>
            <person name="Salamov A."/>
            <person name="Grimwood J."/>
            <person name="Reid I."/>
            <person name="Ishmael N."/>
            <person name="John T."/>
            <person name="Darmond C."/>
            <person name="Moisan M.-C."/>
            <person name="Henrissat B."/>
            <person name="Coutinho P.M."/>
            <person name="Lombard V."/>
            <person name="Natvig D.O."/>
            <person name="Lindquist E."/>
            <person name="Schmutz J."/>
            <person name="Lucas S."/>
            <person name="Harris P."/>
            <person name="Powlowski J."/>
            <person name="Bellemare A."/>
            <person name="Taylor D."/>
            <person name="Butler G."/>
            <person name="de Vries R.P."/>
            <person name="Allijn I.E."/>
            <person name="van den Brink J."/>
            <person name="Ushinsky S."/>
            <person name="Storms R."/>
            <person name="Powell A.J."/>
            <person name="Paulsen I.T."/>
            <person name="Elbourne L.D.H."/>
            <person name="Baker S.E."/>
            <person name="Magnuson J."/>
            <person name="LaBoissiere S."/>
            <person name="Clutterbuck A.J."/>
            <person name="Martinez D."/>
            <person name="Wogulis M."/>
            <person name="de Leon A.L."/>
            <person name="Rey M.W."/>
            <person name="Tsang A."/>
        </authorList>
    </citation>
    <scope>NUCLEOTIDE SEQUENCE [LARGE SCALE GENOMIC DNA]</scope>
    <source>
        <strain evidence="2">ATCC 38088 / NRRL 8126</strain>
    </source>
</reference>
<accession>G2R7F9</accession>
<evidence type="ECO:0000313" key="2">
    <source>
        <dbReference type="Proteomes" id="UP000008181"/>
    </source>
</evidence>
<proteinExistence type="predicted"/>
<dbReference type="EMBL" id="CP003011">
    <property type="protein sequence ID" value="AEO67868.1"/>
    <property type="molecule type" value="Genomic_DNA"/>
</dbReference>
<sequence>MLRTLAFRPSASAFTLVASIPPPRWGGIRPSSAAGSRTWESQCVRVTVCEGRDQRLARPD</sequence>
<name>G2R7F9_THETT</name>
<keyword evidence="2" id="KW-1185">Reference proteome</keyword>
<dbReference type="GeneID" id="11518511"/>
<dbReference type="Proteomes" id="UP000008181">
    <property type="component" value="Chromosome 3"/>
</dbReference>
<evidence type="ECO:0000313" key="1">
    <source>
        <dbReference type="EMBL" id="AEO67868.1"/>
    </source>
</evidence>
<gene>
    <name evidence="1" type="ORF">THITE_2117008</name>
</gene>
<protein>
    <submittedName>
        <fullName evidence="1">Uncharacterized protein</fullName>
    </submittedName>
</protein>
<dbReference type="RefSeq" id="XP_003654204.1">
    <property type="nucleotide sequence ID" value="XM_003654156.1"/>
</dbReference>
<dbReference type="KEGG" id="ttt:THITE_2117008"/>
<dbReference type="HOGENOM" id="CLU_2943447_0_0_1"/>
<organism evidence="1 2">
    <name type="scientific">Thermothielavioides terrestris (strain ATCC 38088 / NRRL 8126)</name>
    <name type="common">Thielavia terrestris</name>
    <dbReference type="NCBI Taxonomy" id="578455"/>
    <lineage>
        <taxon>Eukaryota</taxon>
        <taxon>Fungi</taxon>
        <taxon>Dikarya</taxon>
        <taxon>Ascomycota</taxon>
        <taxon>Pezizomycotina</taxon>
        <taxon>Sordariomycetes</taxon>
        <taxon>Sordariomycetidae</taxon>
        <taxon>Sordariales</taxon>
        <taxon>Chaetomiaceae</taxon>
        <taxon>Thermothielavioides</taxon>
        <taxon>Thermothielavioides terrestris</taxon>
    </lineage>
</organism>
<dbReference type="AlphaFoldDB" id="G2R7F9"/>